<dbReference type="InterPro" id="IPR003591">
    <property type="entry name" value="Leu-rich_rpt_typical-subtyp"/>
</dbReference>
<evidence type="ECO:0000313" key="4">
    <source>
        <dbReference type="EMBL" id="CAL5984945.1"/>
    </source>
</evidence>
<reference evidence="4 5" key="2">
    <citation type="submission" date="2024-07" db="EMBL/GenBank/DDBJ databases">
        <authorList>
            <person name="Akdeniz Z."/>
        </authorList>
    </citation>
    <scope>NUCLEOTIDE SEQUENCE [LARGE SCALE GENOMIC DNA]</scope>
</reference>
<dbReference type="SMART" id="SM00369">
    <property type="entry name" value="LRR_TYP"/>
    <property type="match status" value="3"/>
</dbReference>
<dbReference type="PANTHER" id="PTHR46652:SF3">
    <property type="entry name" value="LEUCINE-RICH REPEAT-CONTAINING PROTEIN 9"/>
    <property type="match status" value="1"/>
</dbReference>
<keyword evidence="2" id="KW-0677">Repeat</keyword>
<dbReference type="Proteomes" id="UP001642409">
    <property type="component" value="Unassembled WGS sequence"/>
</dbReference>
<dbReference type="AlphaFoldDB" id="A0AA86RW90"/>
<dbReference type="Gene3D" id="3.80.10.10">
    <property type="entry name" value="Ribonuclease Inhibitor"/>
    <property type="match status" value="2"/>
</dbReference>
<dbReference type="InterPro" id="IPR050836">
    <property type="entry name" value="SDS22/Internalin_LRR"/>
</dbReference>
<dbReference type="EMBL" id="CATOUU010001186">
    <property type="protein sequence ID" value="CAI9978994.1"/>
    <property type="molecule type" value="Genomic_DNA"/>
</dbReference>
<reference evidence="3" key="1">
    <citation type="submission" date="2023-06" db="EMBL/GenBank/DDBJ databases">
        <authorList>
            <person name="Kurt Z."/>
        </authorList>
    </citation>
    <scope>NUCLEOTIDE SEQUENCE</scope>
</reference>
<evidence type="ECO:0000313" key="3">
    <source>
        <dbReference type="EMBL" id="CAI9978994.1"/>
    </source>
</evidence>
<proteinExistence type="predicted"/>
<evidence type="ECO:0000256" key="2">
    <source>
        <dbReference type="ARBA" id="ARBA00022737"/>
    </source>
</evidence>
<dbReference type="SMART" id="SM00365">
    <property type="entry name" value="LRR_SD22"/>
    <property type="match status" value="5"/>
</dbReference>
<sequence length="412" mass="47676">MKHNRPIRSKEELLNLFGSSQKLEILDQQQMEDLLKMNAPPEVWEDASNRNLLSFNQELIQYSKDFTFNNRKIEYIHLLSFLTNLTELDLQYNNISDISSISLFKNLKKLYLRDNCIQDISALQSLPDLTHLSIQFNKLTSYTLALPNLVYLLLSGNKLHDKSGLKHSPKLEILNLSGTGTTDLHTIPRQLFGLIDLELSCNNLSEISYLSNFVDLQFLELGDNKQLQNIGPLKFCTQLTQLRINETNVADIWPLQFLKHLKRLNMSKTKVIDLHPLQFLYKLEDICASYTCIIDVSPLSNLTQLIDLFLNCNKLTNADTLKHHKNFSDYNLSNQEVPTPDELKFYNKILNILNSHKKIKKIVNDNKITKFRTQLAQKKNCVSTMLNNQTQTMNKQIDMLIQIVQNSISYLD</sequence>
<evidence type="ECO:0000313" key="5">
    <source>
        <dbReference type="Proteomes" id="UP001642409"/>
    </source>
</evidence>
<dbReference type="InterPro" id="IPR032675">
    <property type="entry name" value="LRR_dom_sf"/>
</dbReference>
<keyword evidence="5" id="KW-1185">Reference proteome</keyword>
<gene>
    <name evidence="3" type="ORF">HINF_LOCUS66639</name>
    <name evidence="4" type="ORF">HINF_LOCUS8406</name>
</gene>
<keyword evidence="1" id="KW-0433">Leucine-rich repeat</keyword>
<dbReference type="PANTHER" id="PTHR46652">
    <property type="entry name" value="LEUCINE-RICH REPEAT AND IQ DOMAIN-CONTAINING PROTEIN 1-RELATED"/>
    <property type="match status" value="1"/>
</dbReference>
<dbReference type="SUPFAM" id="SSF52058">
    <property type="entry name" value="L domain-like"/>
    <property type="match status" value="1"/>
</dbReference>
<comment type="caution">
    <text evidence="3">The sequence shown here is derived from an EMBL/GenBank/DDBJ whole genome shotgun (WGS) entry which is preliminary data.</text>
</comment>
<dbReference type="Pfam" id="PF13855">
    <property type="entry name" value="LRR_8"/>
    <property type="match status" value="1"/>
</dbReference>
<protein>
    <submittedName>
        <fullName evidence="3">Uncharacterized protein</fullName>
    </submittedName>
</protein>
<evidence type="ECO:0000256" key="1">
    <source>
        <dbReference type="ARBA" id="ARBA00022614"/>
    </source>
</evidence>
<dbReference type="InterPro" id="IPR001611">
    <property type="entry name" value="Leu-rich_rpt"/>
</dbReference>
<name>A0AA86RW90_9EUKA</name>
<dbReference type="PROSITE" id="PS51450">
    <property type="entry name" value="LRR"/>
    <property type="match status" value="4"/>
</dbReference>
<organism evidence="3">
    <name type="scientific">Hexamita inflata</name>
    <dbReference type="NCBI Taxonomy" id="28002"/>
    <lineage>
        <taxon>Eukaryota</taxon>
        <taxon>Metamonada</taxon>
        <taxon>Diplomonadida</taxon>
        <taxon>Hexamitidae</taxon>
        <taxon>Hexamitinae</taxon>
        <taxon>Hexamita</taxon>
    </lineage>
</organism>
<accession>A0AA86RW90</accession>
<dbReference type="EMBL" id="CAXDID020000017">
    <property type="protein sequence ID" value="CAL5984945.1"/>
    <property type="molecule type" value="Genomic_DNA"/>
</dbReference>